<reference evidence="8 9" key="1">
    <citation type="submission" date="2016-06" db="EMBL/GenBank/DDBJ databases">
        <title>Genome sequence of endosymbiont of Candidatus Endolucinida thiodiazotropha.</title>
        <authorList>
            <person name="Poehlein A."/>
            <person name="Koenig S."/>
            <person name="Heiden S.E."/>
            <person name="Thuermer A."/>
            <person name="Voget S."/>
            <person name="Daniel R."/>
            <person name="Markert S."/>
            <person name="Gros O."/>
            <person name="Schweder T."/>
        </authorList>
    </citation>
    <scope>NUCLEOTIDE SEQUENCE [LARGE SCALE GENOMIC DNA]</scope>
    <source>
        <strain evidence="8 9">COS</strain>
    </source>
</reference>
<dbReference type="Proteomes" id="UP000094769">
    <property type="component" value="Unassembled WGS sequence"/>
</dbReference>
<name>A0A7Z1AEK3_9GAMM</name>
<dbReference type="EMBL" id="MARB01000015">
    <property type="protein sequence ID" value="ODJ86966.1"/>
    <property type="molecule type" value="Genomic_DNA"/>
</dbReference>
<sequence>MPAYSTPEAEEALIPGLIRRLAAILYDSLLLIALLFVATAIVTLPFGNPSGTMLLFFQFFIFEIIPLIFFTGFWARGGQTLGMRAWRLKLIRMDGGDVGWSDALKRHFAALFSILVFGLGFIWILLDPQKLAWHDRLSKTRLIIVE</sequence>
<keyword evidence="4 6" id="KW-1133">Transmembrane helix</keyword>
<keyword evidence="3 6" id="KW-0812">Transmembrane</keyword>
<keyword evidence="9" id="KW-1185">Reference proteome</keyword>
<keyword evidence="5 6" id="KW-0472">Membrane</keyword>
<organism evidence="8 9">
    <name type="scientific">Candidatus Thiodiazotropha endolucinida</name>
    <dbReference type="NCBI Taxonomy" id="1655433"/>
    <lineage>
        <taxon>Bacteria</taxon>
        <taxon>Pseudomonadati</taxon>
        <taxon>Pseudomonadota</taxon>
        <taxon>Gammaproteobacteria</taxon>
        <taxon>Chromatiales</taxon>
        <taxon>Sedimenticolaceae</taxon>
        <taxon>Candidatus Thiodiazotropha</taxon>
    </lineage>
</organism>
<evidence type="ECO:0000256" key="6">
    <source>
        <dbReference type="SAM" id="Phobius"/>
    </source>
</evidence>
<dbReference type="AlphaFoldDB" id="A0A7Z1AEK3"/>
<evidence type="ECO:0000256" key="4">
    <source>
        <dbReference type="ARBA" id="ARBA00022989"/>
    </source>
</evidence>
<comment type="subcellular location">
    <subcellularLocation>
        <location evidence="1">Cell membrane</location>
        <topology evidence="1">Multi-pass membrane protein</topology>
    </subcellularLocation>
</comment>
<protein>
    <submittedName>
        <fullName evidence="8">RDD family protein</fullName>
    </submittedName>
</protein>
<dbReference type="PANTHER" id="PTHR36115:SF10">
    <property type="entry name" value="RDD DOMAIN-CONTAINING PROTEIN"/>
    <property type="match status" value="1"/>
</dbReference>
<dbReference type="PANTHER" id="PTHR36115">
    <property type="entry name" value="PROLINE-RICH ANTIGEN HOMOLOG-RELATED"/>
    <property type="match status" value="1"/>
</dbReference>
<comment type="caution">
    <text evidence="8">The sequence shown here is derived from an EMBL/GenBank/DDBJ whole genome shotgun (WGS) entry which is preliminary data.</text>
</comment>
<dbReference type="InterPro" id="IPR010432">
    <property type="entry name" value="RDD"/>
</dbReference>
<evidence type="ECO:0000256" key="3">
    <source>
        <dbReference type="ARBA" id="ARBA00022692"/>
    </source>
</evidence>
<evidence type="ECO:0000256" key="2">
    <source>
        <dbReference type="ARBA" id="ARBA00022475"/>
    </source>
</evidence>
<feature type="transmembrane region" description="Helical" evidence="6">
    <location>
        <begin position="53"/>
        <end position="75"/>
    </location>
</feature>
<feature type="transmembrane region" description="Helical" evidence="6">
    <location>
        <begin position="108"/>
        <end position="126"/>
    </location>
</feature>
<evidence type="ECO:0000259" key="7">
    <source>
        <dbReference type="Pfam" id="PF06271"/>
    </source>
</evidence>
<dbReference type="Pfam" id="PF06271">
    <property type="entry name" value="RDD"/>
    <property type="match status" value="1"/>
</dbReference>
<accession>A0A7Z1AEK3</accession>
<proteinExistence type="predicted"/>
<dbReference type="InterPro" id="IPR051791">
    <property type="entry name" value="Pra-immunoreactive"/>
</dbReference>
<evidence type="ECO:0000256" key="5">
    <source>
        <dbReference type="ARBA" id="ARBA00023136"/>
    </source>
</evidence>
<dbReference type="GO" id="GO:0005886">
    <property type="term" value="C:plasma membrane"/>
    <property type="evidence" value="ECO:0007669"/>
    <property type="project" value="UniProtKB-SubCell"/>
</dbReference>
<gene>
    <name evidence="8" type="ORF">CODIS_27150</name>
</gene>
<dbReference type="RefSeq" id="WP_069125868.1">
    <property type="nucleotide sequence ID" value="NZ_MARB01000015.1"/>
</dbReference>
<feature type="transmembrane region" description="Helical" evidence="6">
    <location>
        <begin position="24"/>
        <end position="47"/>
    </location>
</feature>
<dbReference type="OrthoDB" id="9793824at2"/>
<evidence type="ECO:0000313" key="8">
    <source>
        <dbReference type="EMBL" id="ODJ86966.1"/>
    </source>
</evidence>
<evidence type="ECO:0000256" key="1">
    <source>
        <dbReference type="ARBA" id="ARBA00004651"/>
    </source>
</evidence>
<keyword evidence="2" id="KW-1003">Cell membrane</keyword>
<feature type="domain" description="RDD" evidence="7">
    <location>
        <begin position="15"/>
        <end position="138"/>
    </location>
</feature>
<evidence type="ECO:0000313" key="9">
    <source>
        <dbReference type="Proteomes" id="UP000094769"/>
    </source>
</evidence>